<comment type="caution">
    <text evidence="1">The sequence shown here is derived from an EMBL/GenBank/DDBJ whole genome shotgun (WGS) entry which is preliminary data.</text>
</comment>
<protein>
    <submittedName>
        <fullName evidence="1">Uncharacterized protein</fullName>
    </submittedName>
</protein>
<gene>
    <name evidence="1" type="ORF">Pint_29662</name>
</gene>
<evidence type="ECO:0000313" key="1">
    <source>
        <dbReference type="EMBL" id="KAJ0007132.1"/>
    </source>
</evidence>
<organism evidence="1 2">
    <name type="scientific">Pistacia integerrima</name>
    <dbReference type="NCBI Taxonomy" id="434235"/>
    <lineage>
        <taxon>Eukaryota</taxon>
        <taxon>Viridiplantae</taxon>
        <taxon>Streptophyta</taxon>
        <taxon>Embryophyta</taxon>
        <taxon>Tracheophyta</taxon>
        <taxon>Spermatophyta</taxon>
        <taxon>Magnoliopsida</taxon>
        <taxon>eudicotyledons</taxon>
        <taxon>Gunneridae</taxon>
        <taxon>Pentapetalae</taxon>
        <taxon>rosids</taxon>
        <taxon>malvids</taxon>
        <taxon>Sapindales</taxon>
        <taxon>Anacardiaceae</taxon>
        <taxon>Pistacia</taxon>
    </lineage>
</organism>
<name>A0ACC0WYB3_9ROSI</name>
<evidence type="ECO:0000313" key="2">
    <source>
        <dbReference type="Proteomes" id="UP001163603"/>
    </source>
</evidence>
<reference evidence="2" key="1">
    <citation type="journal article" date="2023" name="G3 (Bethesda)">
        <title>Genome assembly and association tests identify interacting loci associated with vigor, precocity, and sex in interspecific pistachio rootstocks.</title>
        <authorList>
            <person name="Palmer W."/>
            <person name="Jacygrad E."/>
            <person name="Sagayaradj S."/>
            <person name="Cavanaugh K."/>
            <person name="Han R."/>
            <person name="Bertier L."/>
            <person name="Beede B."/>
            <person name="Kafkas S."/>
            <person name="Golino D."/>
            <person name="Preece J."/>
            <person name="Michelmore R."/>
        </authorList>
    </citation>
    <scope>NUCLEOTIDE SEQUENCE [LARGE SCALE GENOMIC DNA]</scope>
</reference>
<accession>A0ACC0WYB3</accession>
<dbReference type="EMBL" id="CM047750">
    <property type="protein sequence ID" value="KAJ0007132.1"/>
    <property type="molecule type" value="Genomic_DNA"/>
</dbReference>
<proteinExistence type="predicted"/>
<dbReference type="Proteomes" id="UP001163603">
    <property type="component" value="Chromosome 15"/>
</dbReference>
<keyword evidence="2" id="KW-1185">Reference proteome</keyword>
<sequence>MYRELKNLWLQSEGSWYTCSCFFNVCVHAWFLLIRLLNLIHMLNSINPRLFWFLFVYILN</sequence>